<dbReference type="CDD" id="cd17303">
    <property type="entry name" value="PIPKc_PIP5K_yeast_like"/>
    <property type="match status" value="1"/>
</dbReference>
<dbReference type="GO" id="GO:0016308">
    <property type="term" value="F:1-phosphatidylinositol-4-phosphate 5-kinase activity"/>
    <property type="evidence" value="ECO:0007669"/>
    <property type="project" value="UniProtKB-EC"/>
</dbReference>
<dbReference type="InterPro" id="IPR027483">
    <property type="entry name" value="PInositol-4-P-4/5-kinase_C_sf"/>
</dbReference>
<feature type="region of interest" description="Disordered" evidence="13">
    <location>
        <begin position="551"/>
        <end position="576"/>
    </location>
</feature>
<dbReference type="InterPro" id="IPR027484">
    <property type="entry name" value="PInositol-4-P-5-kinase_N"/>
</dbReference>
<organism evidence="15 16">
    <name type="scientific">Gymnopus androsaceus JB14</name>
    <dbReference type="NCBI Taxonomy" id="1447944"/>
    <lineage>
        <taxon>Eukaryota</taxon>
        <taxon>Fungi</taxon>
        <taxon>Dikarya</taxon>
        <taxon>Basidiomycota</taxon>
        <taxon>Agaricomycotina</taxon>
        <taxon>Agaricomycetes</taxon>
        <taxon>Agaricomycetidae</taxon>
        <taxon>Agaricales</taxon>
        <taxon>Marasmiineae</taxon>
        <taxon>Omphalotaceae</taxon>
        <taxon>Gymnopus</taxon>
    </lineage>
</organism>
<feature type="domain" description="PIPK" evidence="14">
    <location>
        <begin position="355"/>
        <end position="829"/>
    </location>
</feature>
<feature type="coiled-coil region" evidence="12">
    <location>
        <begin position="294"/>
        <end position="330"/>
    </location>
</feature>
<feature type="compositionally biased region" description="Low complexity" evidence="13">
    <location>
        <begin position="49"/>
        <end position="58"/>
    </location>
</feature>
<sequence length="840" mass="94043">MSTTTTIKSSYNSSPIPISAGRSSSLRTHSHSNSPSPSPGFESNLQRHSMLSNVSSSAASSAISFRTAPLQNSTTASAVHSRASSRRRESAESLDTLQLDDDRREERPVNPMHILSTSSAFPHQEVHVVKVTSDTVHLESGPMRDSLAQRVASKMHGLPCIETVSHREQDTRGPPPPSPPASDEVDDEQSRLERDRTMSNTTIGPNIRTSTDTKASVPPVASSSKPSVPQSEYLQPPPISSHNLHRPARRNTTGSVAVATTLPSRSARTSLTSQHPHSHSFSSYAYDDNVIQPSDDVEDDIQAHAEKIRRERQEKRAKQAEAEAALTREATRVGLRREATQRKAEEFPLVGNLIGEDHVNYVLMYNMLTGIRIGVSRCQAKIKRPLTDEDFTAKHKFSFDIIGNELTPSAKYDFKFKDYAPWVFRSLREDYFHLDPADYLLSLTSKYILSELGSPGKSGSFFYFSRDYRFIIKTIHHREHKFLLRVLKDYYNHVSTNPHTLISRFYGLHRVKLPRGRKIHFVIMNNLFPPHKDVHETYDLKGSTVGRLWRDRAPDADAQTETTNSEKERRKEKKRSNPVLKDLNWINTDHRLELGPEKRALLTEQLRRDKEFLKAISVMDYSLLVGIHNMQRGNRDNVRRRTLKVFEPAIPKELARSVSAVGTHSGYGGIGGSTGALGMSKSMSTHHSHTVGKGEYTSTPEAIAMRRAMRSSDPKALSLPSNSAILPDTLNPPSHGPGSPTDVGGARGADNRLNFIFYQDEGGLRATDEENRELATIYYLGVIDILTPWGTGKRIENFWKGLSADRHKISPVPPSEYAERFFKFMKAIMKGGEGNPEEFV</sequence>
<proteinExistence type="predicted"/>
<dbReference type="Pfam" id="PF01504">
    <property type="entry name" value="PIP5K"/>
    <property type="match status" value="1"/>
</dbReference>
<reference evidence="15" key="1">
    <citation type="journal article" date="2019" name="Environ. Microbiol.">
        <title>Fungal ecological strategies reflected in gene transcription - a case study of two litter decomposers.</title>
        <authorList>
            <person name="Barbi F."/>
            <person name="Kohler A."/>
            <person name="Barry K."/>
            <person name="Baskaran P."/>
            <person name="Daum C."/>
            <person name="Fauchery L."/>
            <person name="Ihrmark K."/>
            <person name="Kuo A."/>
            <person name="LaButti K."/>
            <person name="Lipzen A."/>
            <person name="Morin E."/>
            <person name="Grigoriev I.V."/>
            <person name="Henrissat B."/>
            <person name="Lindahl B."/>
            <person name="Martin F."/>
        </authorList>
    </citation>
    <scope>NUCLEOTIDE SEQUENCE</scope>
    <source>
        <strain evidence="15">JB14</strain>
    </source>
</reference>
<feature type="region of interest" description="Disordered" evidence="13">
    <location>
        <begin position="709"/>
        <end position="746"/>
    </location>
</feature>
<evidence type="ECO:0000259" key="14">
    <source>
        <dbReference type="PROSITE" id="PS51455"/>
    </source>
</evidence>
<evidence type="ECO:0000256" key="4">
    <source>
        <dbReference type="ARBA" id="ARBA00022679"/>
    </source>
</evidence>
<feature type="region of interest" description="Disordered" evidence="13">
    <location>
        <begin position="165"/>
        <end position="254"/>
    </location>
</feature>
<dbReference type="GO" id="GO:0046854">
    <property type="term" value="P:phosphatidylinositol phosphate biosynthetic process"/>
    <property type="evidence" value="ECO:0007669"/>
    <property type="project" value="UniProtKB-ARBA"/>
</dbReference>
<evidence type="ECO:0000256" key="1">
    <source>
        <dbReference type="ARBA" id="ARBA00000444"/>
    </source>
</evidence>
<name>A0A6A4IKI3_9AGAR</name>
<keyword evidence="4 11" id="KW-0808">Transferase</keyword>
<dbReference type="Gene3D" id="3.30.800.10">
    <property type="entry name" value="Phosphatidylinositol Phosphate Kinase II Beta"/>
    <property type="match status" value="1"/>
</dbReference>
<dbReference type="OrthoDB" id="20783at2759"/>
<feature type="region of interest" description="Disordered" evidence="13">
    <location>
        <begin position="1"/>
        <end position="58"/>
    </location>
</feature>
<evidence type="ECO:0000256" key="5">
    <source>
        <dbReference type="ARBA" id="ARBA00022741"/>
    </source>
</evidence>
<feature type="compositionally biased region" description="Low complexity" evidence="13">
    <location>
        <begin position="214"/>
        <end position="229"/>
    </location>
</feature>
<dbReference type="GO" id="GO:0005886">
    <property type="term" value="C:plasma membrane"/>
    <property type="evidence" value="ECO:0007669"/>
    <property type="project" value="TreeGrafter"/>
</dbReference>
<evidence type="ECO:0000256" key="13">
    <source>
        <dbReference type="SAM" id="MobiDB-lite"/>
    </source>
</evidence>
<dbReference type="EMBL" id="ML769388">
    <property type="protein sequence ID" value="KAE9409427.1"/>
    <property type="molecule type" value="Genomic_DNA"/>
</dbReference>
<accession>A0A6A4IKI3</accession>
<evidence type="ECO:0000256" key="12">
    <source>
        <dbReference type="SAM" id="Coils"/>
    </source>
</evidence>
<feature type="compositionally biased region" description="Polar residues" evidence="13">
    <location>
        <begin position="198"/>
        <end position="213"/>
    </location>
</feature>
<dbReference type="InterPro" id="IPR023610">
    <property type="entry name" value="PInositol-4/5-P-5/4-kinase"/>
</dbReference>
<dbReference type="InterPro" id="IPR002498">
    <property type="entry name" value="PInositol-4-P-4/5-kinase_core"/>
</dbReference>
<evidence type="ECO:0000256" key="3">
    <source>
        <dbReference type="ARBA" id="ARBA00022553"/>
    </source>
</evidence>
<dbReference type="PANTHER" id="PTHR23086:SF8">
    <property type="entry name" value="PHOSPHATIDYLINOSITOL 5-PHOSPHATE 4-KINASE, ISOFORM A"/>
    <property type="match status" value="1"/>
</dbReference>
<gene>
    <name evidence="15" type="ORF">BT96DRAFT_985132</name>
</gene>
<evidence type="ECO:0000256" key="10">
    <source>
        <dbReference type="ARBA" id="ARBA00082306"/>
    </source>
</evidence>
<comment type="catalytic activity">
    <reaction evidence="1">
        <text>a 1,2-diacyl-sn-glycero-3-phospho-(1D-myo-inositol 4-phosphate) + ATP = a 1,2-diacyl-sn-glycero-3-phospho-(1D-myo-inositol-4,5-bisphosphate) + ADP + H(+)</text>
        <dbReference type="Rhea" id="RHEA:14425"/>
        <dbReference type="ChEBI" id="CHEBI:15378"/>
        <dbReference type="ChEBI" id="CHEBI:30616"/>
        <dbReference type="ChEBI" id="CHEBI:58178"/>
        <dbReference type="ChEBI" id="CHEBI:58456"/>
        <dbReference type="ChEBI" id="CHEBI:456216"/>
        <dbReference type="EC" id="2.7.1.68"/>
    </reaction>
</comment>
<keyword evidence="16" id="KW-1185">Reference proteome</keyword>
<dbReference type="Gene3D" id="3.30.810.10">
    <property type="entry name" value="2-Layer Sandwich"/>
    <property type="match status" value="1"/>
</dbReference>
<evidence type="ECO:0000256" key="9">
    <source>
        <dbReference type="ARBA" id="ARBA00080374"/>
    </source>
</evidence>
<dbReference type="GO" id="GO:0005524">
    <property type="term" value="F:ATP binding"/>
    <property type="evidence" value="ECO:0007669"/>
    <property type="project" value="UniProtKB-UniRule"/>
</dbReference>
<feature type="compositionally biased region" description="Polar residues" evidence="13">
    <location>
        <begin position="1"/>
        <end position="16"/>
    </location>
</feature>
<evidence type="ECO:0000313" key="15">
    <source>
        <dbReference type="EMBL" id="KAE9409427.1"/>
    </source>
</evidence>
<keyword evidence="5 11" id="KW-0547">Nucleotide-binding</keyword>
<keyword evidence="12" id="KW-0175">Coiled coil</keyword>
<evidence type="ECO:0000313" key="16">
    <source>
        <dbReference type="Proteomes" id="UP000799118"/>
    </source>
</evidence>
<keyword evidence="7 11" id="KW-0067">ATP-binding</keyword>
<dbReference type="PROSITE" id="PS51455">
    <property type="entry name" value="PIPK"/>
    <property type="match status" value="1"/>
</dbReference>
<dbReference type="AlphaFoldDB" id="A0A6A4IKI3"/>
<feature type="compositionally biased region" description="Low complexity" evidence="13">
    <location>
        <begin position="72"/>
        <end position="82"/>
    </location>
</feature>
<dbReference type="SUPFAM" id="SSF56104">
    <property type="entry name" value="SAICAR synthase-like"/>
    <property type="match status" value="1"/>
</dbReference>
<protein>
    <recommendedName>
        <fullName evidence="2">1-phosphatidylinositol-4-phosphate 5-kinase</fullName>
        <ecNumber evidence="2">2.7.1.68</ecNumber>
    </recommendedName>
    <alternativeName>
        <fullName evidence="10">1-phosphatidylinositol 4-phosphate kinase</fullName>
    </alternativeName>
    <alternativeName>
        <fullName evidence="8">Diphosphoinositide kinase</fullName>
    </alternativeName>
    <alternativeName>
        <fullName evidence="9">PIP5K</fullName>
    </alternativeName>
</protein>
<evidence type="ECO:0000256" key="2">
    <source>
        <dbReference type="ARBA" id="ARBA00012172"/>
    </source>
</evidence>
<feature type="compositionally biased region" description="Basic and acidic residues" evidence="13">
    <location>
        <begin position="188"/>
        <end position="197"/>
    </location>
</feature>
<keyword evidence="6 11" id="KW-0418">Kinase</keyword>
<dbReference type="Proteomes" id="UP000799118">
    <property type="component" value="Unassembled WGS sequence"/>
</dbReference>
<evidence type="ECO:0000256" key="8">
    <source>
        <dbReference type="ARBA" id="ARBA00078403"/>
    </source>
</evidence>
<evidence type="ECO:0000256" key="6">
    <source>
        <dbReference type="ARBA" id="ARBA00022777"/>
    </source>
</evidence>
<dbReference type="EC" id="2.7.1.68" evidence="2"/>
<keyword evidence="3" id="KW-0597">Phosphoprotein</keyword>
<evidence type="ECO:0000256" key="7">
    <source>
        <dbReference type="ARBA" id="ARBA00022840"/>
    </source>
</evidence>
<dbReference type="SMART" id="SM00330">
    <property type="entry name" value="PIPKc"/>
    <property type="match status" value="1"/>
</dbReference>
<feature type="region of interest" description="Disordered" evidence="13">
    <location>
        <begin position="72"/>
        <end position="106"/>
    </location>
</feature>
<evidence type="ECO:0000256" key="11">
    <source>
        <dbReference type="PROSITE-ProRule" id="PRU00781"/>
    </source>
</evidence>
<dbReference type="PANTHER" id="PTHR23086">
    <property type="entry name" value="PHOSPHATIDYLINOSITOL-4-PHOSPHATE 5-KINASE"/>
    <property type="match status" value="1"/>
</dbReference>
<dbReference type="FunFam" id="3.30.800.10:FF:000009">
    <property type="entry name" value="Phosphatidylinositol 4-phosphate 5-kinase its3"/>
    <property type="match status" value="1"/>
</dbReference>
<feature type="compositionally biased region" description="Low complexity" evidence="13">
    <location>
        <begin position="22"/>
        <end position="35"/>
    </location>
</feature>